<comment type="caution">
    <text evidence="1">The sequence shown here is derived from an EMBL/GenBank/DDBJ whole genome shotgun (WGS) entry which is preliminary data.</text>
</comment>
<name>A0ACC6RGE8_9BURK</name>
<dbReference type="EMBL" id="JAYMRU010000006">
    <property type="protein sequence ID" value="MEM5400678.1"/>
    <property type="molecule type" value="Genomic_DNA"/>
</dbReference>
<proteinExistence type="predicted"/>
<keyword evidence="2" id="KW-1185">Reference proteome</keyword>
<sequence length="206" mass="21984">MQENSLMRTPYDFEPACTRRASRRTSLRAALALASVVATTSLACAGEKFTVSSADFSDGGKIGPRQVFNDAGCNGPNQSPSLTWRNAPVATRSFAITIFDRDAPGRGWWHWAVANIPARVTSLPENASATGALRKLGAIEARNDFNIDGYGGPCPPPGNPHRYVVTVYALNVDTLPLAQGRPAALFDREISGSTLGSAQITVTYGR</sequence>
<keyword evidence="1" id="KW-0649">Protein kinase inhibitor</keyword>
<protein>
    <submittedName>
        <fullName evidence="1">YbhB/YbcL family Raf kinase inhibitor-like protein</fullName>
    </submittedName>
</protein>
<gene>
    <name evidence="1" type="ORF">VSR83_11350</name>
</gene>
<accession>A0ACC6RGE8</accession>
<organism evidence="1 2">
    <name type="scientific">Paraburkholderia unamae</name>
    <dbReference type="NCBI Taxonomy" id="219649"/>
    <lineage>
        <taxon>Bacteria</taxon>
        <taxon>Pseudomonadati</taxon>
        <taxon>Pseudomonadota</taxon>
        <taxon>Betaproteobacteria</taxon>
        <taxon>Burkholderiales</taxon>
        <taxon>Burkholderiaceae</taxon>
        <taxon>Paraburkholderia</taxon>
    </lineage>
</organism>
<evidence type="ECO:0000313" key="1">
    <source>
        <dbReference type="EMBL" id="MEM5400678.1"/>
    </source>
</evidence>
<reference evidence="1" key="1">
    <citation type="submission" date="2024-01" db="EMBL/GenBank/DDBJ databases">
        <title>The diversity of rhizobia nodulating Mimosa spp. in eleven states of Brazil covering several biomes is determined by host plant, location, and edaphic factors.</title>
        <authorList>
            <person name="Rouws L."/>
            <person name="Barauna A."/>
            <person name="Beukes C."/>
            <person name="De Faria S.M."/>
            <person name="Gross E."/>
            <person name="Dos Reis Junior F.B."/>
            <person name="Simon M."/>
            <person name="Maluk M."/>
            <person name="Odee D.W."/>
            <person name="Kenicer G."/>
            <person name="Young J.P.W."/>
            <person name="Reis V.M."/>
            <person name="Zilli J."/>
            <person name="James E.K."/>
        </authorList>
    </citation>
    <scope>NUCLEOTIDE SEQUENCE</scope>
    <source>
        <strain evidence="1">JPY452</strain>
    </source>
</reference>
<dbReference type="Proteomes" id="UP001392318">
    <property type="component" value="Unassembled WGS sequence"/>
</dbReference>
<evidence type="ECO:0000313" key="2">
    <source>
        <dbReference type="Proteomes" id="UP001392318"/>
    </source>
</evidence>